<reference evidence="1" key="1">
    <citation type="submission" date="2015-01" db="EMBL/GenBank/DDBJ databases">
        <title>Transcriptome Assembly of Fopius arisanus.</title>
        <authorList>
            <person name="Geib S."/>
        </authorList>
    </citation>
    <scope>NUCLEOTIDE SEQUENCE</scope>
</reference>
<proteinExistence type="predicted"/>
<dbReference type="AlphaFoldDB" id="A0A0C9RFB3"/>
<dbReference type="Pfam" id="PF16061">
    <property type="entry name" value="DUF4803"/>
    <property type="match status" value="1"/>
</dbReference>
<organism evidence="1">
    <name type="scientific">Fopius arisanus</name>
    <dbReference type="NCBI Taxonomy" id="64838"/>
    <lineage>
        <taxon>Eukaryota</taxon>
        <taxon>Metazoa</taxon>
        <taxon>Ecdysozoa</taxon>
        <taxon>Arthropoda</taxon>
        <taxon>Hexapoda</taxon>
        <taxon>Insecta</taxon>
        <taxon>Pterygota</taxon>
        <taxon>Neoptera</taxon>
        <taxon>Endopterygota</taxon>
        <taxon>Hymenoptera</taxon>
        <taxon>Apocrita</taxon>
        <taxon>Ichneumonoidea</taxon>
        <taxon>Braconidae</taxon>
        <taxon>Opiinae</taxon>
        <taxon>Fopius</taxon>
    </lineage>
</organism>
<evidence type="ECO:0000313" key="1">
    <source>
        <dbReference type="EMBL" id="JAG81559.1"/>
    </source>
</evidence>
<dbReference type="InterPro" id="IPR032062">
    <property type="entry name" value="DUF4803"/>
</dbReference>
<accession>A0A0C9RFB3</accession>
<dbReference type="PANTHER" id="PTHR47890">
    <property type="entry name" value="LD24308P"/>
    <property type="match status" value="1"/>
</dbReference>
<dbReference type="PANTHER" id="PTHR47890:SF1">
    <property type="entry name" value="LD24308P"/>
    <property type="match status" value="1"/>
</dbReference>
<sequence length="684" mass="77806">MGKLSKGIIILLVLGVMIHQYQVHCLLTLAIDLLSFAWSTLEKINAVHDVYGKVSTPSTAELMQKSVEIADSIDKLGVKLEEKIQQSMDTLLSRLPLLSDISANVGTLNEYVTRIDALYRDMNHYLRKPEDFSDYSLQTLLKSATSSDGDDVDAILALISGLINPKGLGSFKESLFVLLAKETQEYALDVCGTGAPPQQRLVELFDIIIETEMRGFALLGFGYMMKSYMENTSYIGDVRRAEGKLETRAAEYVLLLKSSMSKATTQFRNCDPLEGNERGVTFIEFEKFLQAFITQEGVFRVDHRCPATCGNYGSYTRSFYGCRGFECTESPTSCFGWLVNCRSMKYLASACEYDGTEVRRYKWFKDGDGKVQGVMTDGCPSPGKRVYGFKVTYDETDCDLCRCICVQDTARSNATHFLSLQEQVTNVEDNMVITGLQFVVINRVVHLKIMQSQITNDTEIVANSTSWVEPEEFIFDQAKSMKYEVFHMYKNLENGEREELKRYEDYYVLNYENRRFCLDRMMAPTGYILTGVKFDYNPQFESKSLKLKIRGTRFDAETNQLDPESSIWLDPEDMPYAKGVETREEHDYEGWDNPTKSSNTLVDSRPYTYIDVDWSSYAFDAAQTTIPLLDAMPIFSDPIVPLRGVGLYHKRQVRHAGFLTLVLEAIDRSPYIKLNYVKKSNATE</sequence>
<name>A0A0C9RFB3_9HYME</name>
<gene>
    <name evidence="1" type="primary">cpeA</name>
    <name evidence="1" type="ORF">g.20955</name>
</gene>
<dbReference type="EMBL" id="GBYB01011792">
    <property type="protein sequence ID" value="JAG81559.1"/>
    <property type="molecule type" value="Transcribed_RNA"/>
</dbReference>
<protein>
    <submittedName>
        <fullName evidence="1">CpeA protein</fullName>
    </submittedName>
</protein>